<sequence length="840" mass="98546">MFKQAQKAQACIKQRLAHKISSTHQNIIIFPNICQFSTKPTPKAGFKLPRLQEDEQITGFRMRGDTDLFSKPKNFNFDLRRENAEKLKFNLVKAGILLSMIPIFIFVKNAEQNFRNAQIKEIASKRRERLDKEHGINREEWKESIKDMDKVFRITEKEEIEKFRQVGKTAEDYYKQKEQHEKKEQDMAARQSEAKRQEEESQVVVSTDETSDGMQIKKISGQNFEQVQVQQVGTTPDPRILGPKIIFDSRLDKFATAQESKDHIKQKQQESPPYTLDDKKKLLIKMLQKKEEVKANDFKNVQNEQIQENPSQVAEVEVEEPPKSGFQRQPKKNSFKSNAEAEPIFLPDSQMQVECQKEKLLVEVSEKYNMIVQFLKNYKSDTREYLSYIIVKAIPQMNSIDQDEVQQFLNYLDQNIESLDMAVEAQTLTKDSFNQLQLKLKIAKQSIDVLIEEVIDVKNVDIREAIKTGLNCQITELKKASSEFKRLNTIIKSLNEYTQGLKTLSDSGCSVSDLELDKQKLNSFVKQVFVKLRKLEQDLNEGTIKIISDEKFTTKTKEQTLYNNILMDYKRKVQDYFDYEPDTTQVKNIFKEKLVEIESFFYDLSDNSDKFKNGLHKIILNQKQLMLSEQYIIRMKSFINEREKILQNIVNDVKVIFVEFQQMIRNVNDFVIHDMEFQKFQSTLQKLVGANIMTSFSTTTQGDLDSEDYVYDSNHLMFKLTQKGAPDYEVLKEQTKDIIFIYHQLQNMLKLAGKIRTHDREEEIKIYAHNEENLKKALEEIQNQNLIRARNYILQVKTSESSMKMIKKLILDFELRIYAEDILKDSLQESDFKLKKTKYV</sequence>
<reference evidence="3 4" key="1">
    <citation type="submission" date="2014-06" db="EMBL/GenBank/DDBJ databases">
        <authorList>
            <person name="Swart Estienne"/>
        </authorList>
    </citation>
    <scope>NUCLEOTIDE SEQUENCE [LARGE SCALE GENOMIC DNA]</scope>
    <source>
        <strain evidence="3 4">130c</strain>
    </source>
</reference>
<dbReference type="OrthoDB" id="10683461at2759"/>
<dbReference type="AlphaFoldDB" id="A0A078AP34"/>
<keyword evidence="4" id="KW-1185">Reference proteome</keyword>
<proteinExistence type="predicted"/>
<dbReference type="EMBL" id="CCKQ01012516">
    <property type="protein sequence ID" value="CDW84140.1"/>
    <property type="molecule type" value="Genomic_DNA"/>
</dbReference>
<evidence type="ECO:0000313" key="3">
    <source>
        <dbReference type="EMBL" id="CDW84140.1"/>
    </source>
</evidence>
<dbReference type="Proteomes" id="UP000039865">
    <property type="component" value="Unassembled WGS sequence"/>
</dbReference>
<keyword evidence="2" id="KW-0812">Transmembrane</keyword>
<gene>
    <name evidence="3" type="primary">Contig2805.g3005</name>
    <name evidence="3" type="ORF">STYLEM_13197</name>
</gene>
<keyword evidence="2" id="KW-0472">Membrane</keyword>
<keyword evidence="2" id="KW-1133">Transmembrane helix</keyword>
<name>A0A078AP34_STYLE</name>
<evidence type="ECO:0000256" key="2">
    <source>
        <dbReference type="SAM" id="Phobius"/>
    </source>
</evidence>
<evidence type="ECO:0000256" key="1">
    <source>
        <dbReference type="SAM" id="MobiDB-lite"/>
    </source>
</evidence>
<protein>
    <recommendedName>
        <fullName evidence="5">Transmembrane protein</fullName>
    </recommendedName>
</protein>
<feature type="compositionally biased region" description="Basic and acidic residues" evidence="1">
    <location>
        <begin position="176"/>
        <end position="199"/>
    </location>
</feature>
<feature type="transmembrane region" description="Helical" evidence="2">
    <location>
        <begin position="89"/>
        <end position="107"/>
    </location>
</feature>
<organism evidence="3 4">
    <name type="scientific">Stylonychia lemnae</name>
    <name type="common">Ciliate</name>
    <dbReference type="NCBI Taxonomy" id="5949"/>
    <lineage>
        <taxon>Eukaryota</taxon>
        <taxon>Sar</taxon>
        <taxon>Alveolata</taxon>
        <taxon>Ciliophora</taxon>
        <taxon>Intramacronucleata</taxon>
        <taxon>Spirotrichea</taxon>
        <taxon>Stichotrichia</taxon>
        <taxon>Sporadotrichida</taxon>
        <taxon>Oxytrichidae</taxon>
        <taxon>Stylonychinae</taxon>
        <taxon>Stylonychia</taxon>
    </lineage>
</organism>
<accession>A0A078AP34</accession>
<dbReference type="InParanoid" id="A0A078AP34"/>
<evidence type="ECO:0008006" key="5">
    <source>
        <dbReference type="Google" id="ProtNLM"/>
    </source>
</evidence>
<feature type="region of interest" description="Disordered" evidence="1">
    <location>
        <begin position="176"/>
        <end position="213"/>
    </location>
</feature>
<feature type="region of interest" description="Disordered" evidence="1">
    <location>
        <begin position="306"/>
        <end position="333"/>
    </location>
</feature>
<evidence type="ECO:0000313" key="4">
    <source>
        <dbReference type="Proteomes" id="UP000039865"/>
    </source>
</evidence>